<reference evidence="1" key="2">
    <citation type="journal article" date="2008" name="PLoS Biol.">
        <title>Population genomic analysis of strain variation in Leptospirillum group II bacteria involved in acid mine drainage formation.</title>
        <authorList>
            <person name="Simmons S.L."/>
            <person name="Dibartolo G."/>
            <person name="Denef V.J."/>
            <person name="Goltsman D.S."/>
            <person name="Thelen M.P."/>
            <person name="Banfield J.F."/>
        </authorList>
    </citation>
    <scope>NUCLEOTIDE SEQUENCE [LARGE SCALE GENOMIC DNA]</scope>
</reference>
<gene>
    <name evidence="1" type="ORF">CGL2_11238082</name>
</gene>
<dbReference type="AlphaFoldDB" id="B6AR63"/>
<accession>B6AR63</accession>
<dbReference type="PROSITE" id="PS51257">
    <property type="entry name" value="PROKAR_LIPOPROTEIN"/>
    <property type="match status" value="1"/>
</dbReference>
<evidence type="ECO:0008006" key="2">
    <source>
        <dbReference type="Google" id="ProtNLM"/>
    </source>
</evidence>
<dbReference type="EMBL" id="DS995261">
    <property type="protein sequence ID" value="EDZ38734.1"/>
    <property type="molecule type" value="Genomic_DNA"/>
</dbReference>
<sequence>MAEKEHKEELVRKTLTGACGAILCVLGACATAPEANVAPQHLLLDDHSTRFYVKTIPVPPRSSEIIVIRKAVLDTIHHISFSEFLRQSEPHSVKAHYYLMDYSRTVVESPEDHPQGEWKYPVFGSPYRFRYKGTVVVLRSEWKAEKEREKKKLAETLRKEQRKKKVEDRLGSGLAPLLKGPEGGKILQEDKDALTEMLPSGAYIVHPASELNRRGYRFVDGQWEGPSPNPS</sequence>
<protein>
    <recommendedName>
        <fullName evidence="2">Lipoprotein</fullName>
    </recommendedName>
</protein>
<reference evidence="1" key="1">
    <citation type="journal article" date="2004" name="Nature">
        <title>Community structure and metabolism through reconstruction of microbial genomes from the environment.</title>
        <authorList>
            <person name="Tyson G.W."/>
            <person name="Chapman J."/>
            <person name="Hugenholtz P."/>
            <person name="Allen E.E."/>
            <person name="Ram R.J."/>
            <person name="Richardson P.M."/>
            <person name="Solovyev V.V."/>
            <person name="Rubin E.M."/>
            <person name="Rokhsar D.S."/>
            <person name="Banfield J.F."/>
        </authorList>
    </citation>
    <scope>NUCLEOTIDE SEQUENCE [LARGE SCALE GENOMIC DNA]</scope>
</reference>
<proteinExistence type="predicted"/>
<name>B6AR63_9BACT</name>
<evidence type="ECO:0000313" key="1">
    <source>
        <dbReference type="EMBL" id="EDZ38734.1"/>
    </source>
</evidence>
<organism evidence="1">
    <name type="scientific">Leptospirillum sp. Group II '5-way CG'</name>
    <dbReference type="NCBI Taxonomy" id="419541"/>
    <lineage>
        <taxon>Bacteria</taxon>
        <taxon>Pseudomonadati</taxon>
        <taxon>Nitrospirota</taxon>
        <taxon>Nitrospiria</taxon>
        <taxon>Nitrospirales</taxon>
        <taxon>Nitrospiraceae</taxon>
        <taxon>Leptospirillum</taxon>
    </lineage>
</organism>